<sequence length="163" mass="18284">MVAGNGITNECPQCLGAHLHYRNSPSGERDGGRSSFAVLRWAWCRLVVVGGRRPALLWFRSRGSLPCRVLVVGGRRPALLWFAVRFCDSRCTELVVGGRRSFDGVGRDGVGQRRGLEGKGHTEFLGQTKMRKGVFTKMRKGQRVSFSLSQQQHINTQKKSMWH</sequence>
<proteinExistence type="predicted"/>
<keyword evidence="2" id="KW-1185">Reference proteome</keyword>
<dbReference type="Proteomes" id="UP000501690">
    <property type="component" value="Linkage Group LG6"/>
</dbReference>
<organism evidence="1 2">
    <name type="scientific">Vigna unguiculata</name>
    <name type="common">Cowpea</name>
    <dbReference type="NCBI Taxonomy" id="3917"/>
    <lineage>
        <taxon>Eukaryota</taxon>
        <taxon>Viridiplantae</taxon>
        <taxon>Streptophyta</taxon>
        <taxon>Embryophyta</taxon>
        <taxon>Tracheophyta</taxon>
        <taxon>Spermatophyta</taxon>
        <taxon>Magnoliopsida</taxon>
        <taxon>eudicotyledons</taxon>
        <taxon>Gunneridae</taxon>
        <taxon>Pentapetalae</taxon>
        <taxon>rosids</taxon>
        <taxon>fabids</taxon>
        <taxon>Fabales</taxon>
        <taxon>Fabaceae</taxon>
        <taxon>Papilionoideae</taxon>
        <taxon>50 kb inversion clade</taxon>
        <taxon>NPAAA clade</taxon>
        <taxon>indigoferoid/millettioid clade</taxon>
        <taxon>Phaseoleae</taxon>
        <taxon>Vigna</taxon>
    </lineage>
</organism>
<dbReference type="AlphaFoldDB" id="A0A4D6M5M5"/>
<protein>
    <submittedName>
        <fullName evidence="1">Uncharacterized protein</fullName>
    </submittedName>
</protein>
<accession>A0A4D6M5M5</accession>
<name>A0A4D6M5M5_VIGUN</name>
<dbReference type="EMBL" id="CP039350">
    <property type="protein sequence ID" value="QCD95888.1"/>
    <property type="molecule type" value="Genomic_DNA"/>
</dbReference>
<evidence type="ECO:0000313" key="1">
    <source>
        <dbReference type="EMBL" id="QCD95888.1"/>
    </source>
</evidence>
<evidence type="ECO:0000313" key="2">
    <source>
        <dbReference type="Proteomes" id="UP000501690"/>
    </source>
</evidence>
<gene>
    <name evidence="1" type="ORF">DEO72_LG6g585</name>
</gene>
<reference evidence="1 2" key="1">
    <citation type="submission" date="2019-04" db="EMBL/GenBank/DDBJ databases">
        <title>An improved genome assembly and genetic linkage map for asparagus bean, Vigna unguiculata ssp. sesquipedialis.</title>
        <authorList>
            <person name="Xia Q."/>
            <person name="Zhang R."/>
            <person name="Dong Y."/>
        </authorList>
    </citation>
    <scope>NUCLEOTIDE SEQUENCE [LARGE SCALE GENOMIC DNA]</scope>
    <source>
        <tissue evidence="1">Leaf</tissue>
    </source>
</reference>